<sequence>MVYHGYVHIHITHRPEITICGSHKVLRAEIEPATRYVSAYRIHEFTSTAYKWPLLTKTSSRTENVSSRCFPSPFVSGV</sequence>
<name>A0A2H1X1W3_SPOFR</name>
<accession>A0A2H1X1W3</accession>
<protein>
    <submittedName>
        <fullName evidence="1">SFRICE_026002</fullName>
    </submittedName>
</protein>
<dbReference type="AlphaFoldDB" id="A0A2H1X1W3"/>
<proteinExistence type="predicted"/>
<gene>
    <name evidence="1" type="ORF">SFRICE_026002</name>
</gene>
<organism evidence="1">
    <name type="scientific">Spodoptera frugiperda</name>
    <name type="common">Fall armyworm</name>
    <dbReference type="NCBI Taxonomy" id="7108"/>
    <lineage>
        <taxon>Eukaryota</taxon>
        <taxon>Metazoa</taxon>
        <taxon>Ecdysozoa</taxon>
        <taxon>Arthropoda</taxon>
        <taxon>Hexapoda</taxon>
        <taxon>Insecta</taxon>
        <taxon>Pterygota</taxon>
        <taxon>Neoptera</taxon>
        <taxon>Endopterygota</taxon>
        <taxon>Lepidoptera</taxon>
        <taxon>Glossata</taxon>
        <taxon>Ditrysia</taxon>
        <taxon>Noctuoidea</taxon>
        <taxon>Noctuidae</taxon>
        <taxon>Amphipyrinae</taxon>
        <taxon>Spodoptera</taxon>
    </lineage>
</organism>
<dbReference type="EMBL" id="ODYU01012762">
    <property type="protein sequence ID" value="SOQ59232.1"/>
    <property type="molecule type" value="Genomic_DNA"/>
</dbReference>
<reference evidence="1" key="1">
    <citation type="submission" date="2016-07" db="EMBL/GenBank/DDBJ databases">
        <authorList>
            <person name="Bretaudeau A."/>
        </authorList>
    </citation>
    <scope>NUCLEOTIDE SEQUENCE</scope>
    <source>
        <strain evidence="1">Rice</strain>
        <tissue evidence="1">Whole body</tissue>
    </source>
</reference>
<evidence type="ECO:0000313" key="1">
    <source>
        <dbReference type="EMBL" id="SOQ59232.1"/>
    </source>
</evidence>